<proteinExistence type="predicted"/>
<accession>A0A3E4V6V7</accession>
<evidence type="ECO:0000313" key="3">
    <source>
        <dbReference type="Proteomes" id="UP000260808"/>
    </source>
</evidence>
<feature type="signal peptide" evidence="1">
    <location>
        <begin position="1"/>
        <end position="24"/>
    </location>
</feature>
<feature type="chain" id="PRO_5038839755" evidence="1">
    <location>
        <begin position="25"/>
        <end position="165"/>
    </location>
</feature>
<evidence type="ECO:0000313" key="2">
    <source>
        <dbReference type="EMBL" id="RGM22985.1"/>
    </source>
</evidence>
<reference evidence="2 3" key="1">
    <citation type="submission" date="2018-08" db="EMBL/GenBank/DDBJ databases">
        <title>A genome reference for cultivated species of the human gut microbiota.</title>
        <authorList>
            <person name="Zou Y."/>
            <person name="Xue W."/>
            <person name="Luo G."/>
        </authorList>
    </citation>
    <scope>NUCLEOTIDE SEQUENCE [LARGE SCALE GENOMIC DNA]</scope>
    <source>
        <strain evidence="2 3">TF01-20-2</strain>
    </source>
</reference>
<dbReference type="AlphaFoldDB" id="A0A3E4V6V7"/>
<comment type="caution">
    <text evidence="2">The sequence shown here is derived from an EMBL/GenBank/DDBJ whole genome shotgun (WGS) entry which is preliminary data.</text>
</comment>
<sequence>MKRSKVWMLASILALGGMSVSTVGAPLLTVQAAEEVVAAKEYTTQGGIANMGSGTANITIKGNEGQTLVGKKFHVYKLFLAQNAQGMESINYTFNPTYEQALKNVAAKALSVPVDDVTEYMVIDYIQSLNSYKVEGAQTEQELEGRYSKFRYFVEDLRNEIEKQG</sequence>
<dbReference type="EMBL" id="QSSX01000017">
    <property type="protein sequence ID" value="RGM22985.1"/>
    <property type="molecule type" value="Genomic_DNA"/>
</dbReference>
<evidence type="ECO:0000256" key="1">
    <source>
        <dbReference type="SAM" id="SignalP"/>
    </source>
</evidence>
<gene>
    <name evidence="2" type="ORF">DXC31_08440</name>
</gene>
<organism evidence="2 3">
    <name type="scientific">Mediterraneibacter gnavus</name>
    <name type="common">Ruminococcus gnavus</name>
    <dbReference type="NCBI Taxonomy" id="33038"/>
    <lineage>
        <taxon>Bacteria</taxon>
        <taxon>Bacillati</taxon>
        <taxon>Bacillota</taxon>
        <taxon>Clostridia</taxon>
        <taxon>Lachnospirales</taxon>
        <taxon>Lachnospiraceae</taxon>
        <taxon>Mediterraneibacter</taxon>
    </lineage>
</organism>
<dbReference type="Proteomes" id="UP000260808">
    <property type="component" value="Unassembled WGS sequence"/>
</dbReference>
<name>A0A3E4V6V7_MEDGN</name>
<keyword evidence="1" id="KW-0732">Signal</keyword>
<protein>
    <submittedName>
        <fullName evidence="2">Cell wall anchor protein</fullName>
    </submittedName>
</protein>
<feature type="non-terminal residue" evidence="2">
    <location>
        <position position="165"/>
    </location>
</feature>